<feature type="transmembrane region" description="Helical" evidence="7">
    <location>
        <begin position="255"/>
        <end position="274"/>
    </location>
</feature>
<gene>
    <name evidence="8" type="ORF">NDI37_05285</name>
</gene>
<evidence type="ECO:0000256" key="1">
    <source>
        <dbReference type="ARBA" id="ARBA00004651"/>
    </source>
</evidence>
<comment type="caution">
    <text evidence="8">The sequence shown here is derived from an EMBL/GenBank/DDBJ whole genome shotgun (WGS) entry which is preliminary data.</text>
</comment>
<accession>A0ABV0JKA8</accession>
<proteinExistence type="inferred from homology"/>
<dbReference type="PANTHER" id="PTHR30250">
    <property type="entry name" value="PST FAMILY PREDICTED COLANIC ACID TRANSPORTER"/>
    <property type="match status" value="1"/>
</dbReference>
<evidence type="ECO:0000256" key="7">
    <source>
        <dbReference type="SAM" id="Phobius"/>
    </source>
</evidence>
<dbReference type="EMBL" id="JAMPKK010000007">
    <property type="protein sequence ID" value="MEP0863878.1"/>
    <property type="molecule type" value="Genomic_DNA"/>
</dbReference>
<dbReference type="InterPro" id="IPR050833">
    <property type="entry name" value="Poly_Biosynth_Transport"/>
</dbReference>
<reference evidence="8 9" key="1">
    <citation type="submission" date="2022-04" db="EMBL/GenBank/DDBJ databases">
        <title>Positive selection, recombination, and allopatry shape intraspecific diversity of widespread and dominant cyanobacteria.</title>
        <authorList>
            <person name="Wei J."/>
            <person name="Shu W."/>
            <person name="Hu C."/>
        </authorList>
    </citation>
    <scope>NUCLEOTIDE SEQUENCE [LARGE SCALE GENOMIC DNA]</scope>
    <source>
        <strain evidence="8 9">GB2-A5</strain>
    </source>
</reference>
<keyword evidence="4 7" id="KW-0812">Transmembrane</keyword>
<name>A0ABV0JKA8_9CYAN</name>
<dbReference type="Pfam" id="PF13440">
    <property type="entry name" value="Polysacc_synt_3"/>
    <property type="match status" value="1"/>
</dbReference>
<keyword evidence="5 7" id="KW-1133">Transmembrane helix</keyword>
<keyword evidence="3" id="KW-1003">Cell membrane</keyword>
<feature type="transmembrane region" description="Helical" evidence="7">
    <location>
        <begin position="67"/>
        <end position="89"/>
    </location>
</feature>
<evidence type="ECO:0000313" key="8">
    <source>
        <dbReference type="EMBL" id="MEP0863878.1"/>
    </source>
</evidence>
<evidence type="ECO:0000256" key="6">
    <source>
        <dbReference type="ARBA" id="ARBA00023136"/>
    </source>
</evidence>
<evidence type="ECO:0000256" key="4">
    <source>
        <dbReference type="ARBA" id="ARBA00022692"/>
    </source>
</evidence>
<keyword evidence="9" id="KW-1185">Reference proteome</keyword>
<evidence type="ECO:0000256" key="5">
    <source>
        <dbReference type="ARBA" id="ARBA00022989"/>
    </source>
</evidence>
<organism evidence="8 9">
    <name type="scientific">Funiculus sociatus GB2-A5</name>
    <dbReference type="NCBI Taxonomy" id="2933946"/>
    <lineage>
        <taxon>Bacteria</taxon>
        <taxon>Bacillati</taxon>
        <taxon>Cyanobacteriota</taxon>
        <taxon>Cyanophyceae</taxon>
        <taxon>Coleofasciculales</taxon>
        <taxon>Coleofasciculaceae</taxon>
        <taxon>Funiculus</taxon>
    </lineage>
</organism>
<dbReference type="RefSeq" id="WP_190417480.1">
    <property type="nucleotide sequence ID" value="NZ_JAMPKK010000007.1"/>
</dbReference>
<sequence length="308" mass="34230">MAHVEEPRLTGITLIVAIAFLFSGLSVEHQALLTRQMRFKDLAVVDLTSMFVGVTTTIVNARYGAGYWALVFMQVAMAIAYTVGVWTMCSWRPGIPVRGSGVRSMLAFGGNLTDFSVFNYFARNLDNILIGRVWGAGALGIYSKAYSLMMLPLQQINGPITAVPVPGLSGLHSEPGQLRNHYLKALSLITATTMPRVLLMLILSDQIVELLLGSQWHEVGIIFQLLGISAFFQPITNTSGWLYISTGRADRIFKWGIFSSVFLVMSLLAWSALWRTRHCLKLLDRQAFADLTMYVLRNPRPLHHHVGS</sequence>
<protein>
    <submittedName>
        <fullName evidence="8">Lipopolysaccharide biosynthesis protein</fullName>
    </submittedName>
</protein>
<dbReference type="Proteomes" id="UP001442494">
    <property type="component" value="Unassembled WGS sequence"/>
</dbReference>
<comment type="similarity">
    <text evidence="2">Belongs to the polysaccharide synthase family.</text>
</comment>
<comment type="subcellular location">
    <subcellularLocation>
        <location evidence="1">Cell membrane</location>
        <topology evidence="1">Multi-pass membrane protein</topology>
    </subcellularLocation>
</comment>
<dbReference type="CDD" id="cd13127">
    <property type="entry name" value="MATE_tuaB_like"/>
    <property type="match status" value="1"/>
</dbReference>
<evidence type="ECO:0000256" key="2">
    <source>
        <dbReference type="ARBA" id="ARBA00007430"/>
    </source>
</evidence>
<keyword evidence="6 7" id="KW-0472">Membrane</keyword>
<evidence type="ECO:0000256" key="3">
    <source>
        <dbReference type="ARBA" id="ARBA00022475"/>
    </source>
</evidence>
<evidence type="ECO:0000313" key="9">
    <source>
        <dbReference type="Proteomes" id="UP001442494"/>
    </source>
</evidence>
<dbReference type="PANTHER" id="PTHR30250:SF10">
    <property type="entry name" value="LIPOPOLYSACCHARIDE BIOSYNTHESIS PROTEIN WZXC"/>
    <property type="match status" value="1"/>
</dbReference>
<feature type="transmembrane region" description="Helical" evidence="7">
    <location>
        <begin position="222"/>
        <end position="243"/>
    </location>
</feature>
<feature type="transmembrane region" description="Helical" evidence="7">
    <location>
        <begin position="12"/>
        <end position="31"/>
    </location>
</feature>